<keyword evidence="3" id="KW-1185">Reference proteome</keyword>
<name>A0AAE4A141_9ACTN</name>
<protein>
    <submittedName>
        <fullName evidence="2">Uncharacterized protein</fullName>
    </submittedName>
</protein>
<evidence type="ECO:0000313" key="3">
    <source>
        <dbReference type="Proteomes" id="UP001183629"/>
    </source>
</evidence>
<sequence length="147" mass="16051">MPELLRPGGHLPRFVKNTAQTADRPAAVGADTQHQALIVDRQNGTEFCRFHSDILSQRLRPRGTPSAPSPQRYRTASQRLCTADVSCVDYLQLSVLHARASGGEPAEVPPQAQRAHVRENQTMPAAVTRQEPAVEQEPGARPGCPRS</sequence>
<gene>
    <name evidence="2" type="ORF">J2S44_007918</name>
</gene>
<organism evidence="2 3">
    <name type="scientific">Catenuloplanes niger</name>
    <dbReference type="NCBI Taxonomy" id="587534"/>
    <lineage>
        <taxon>Bacteria</taxon>
        <taxon>Bacillati</taxon>
        <taxon>Actinomycetota</taxon>
        <taxon>Actinomycetes</taxon>
        <taxon>Micromonosporales</taxon>
        <taxon>Micromonosporaceae</taxon>
        <taxon>Catenuloplanes</taxon>
    </lineage>
</organism>
<dbReference type="Proteomes" id="UP001183629">
    <property type="component" value="Unassembled WGS sequence"/>
</dbReference>
<dbReference type="EMBL" id="JAVDYC010000001">
    <property type="protein sequence ID" value="MDR7327668.1"/>
    <property type="molecule type" value="Genomic_DNA"/>
</dbReference>
<comment type="caution">
    <text evidence="2">The sequence shown here is derived from an EMBL/GenBank/DDBJ whole genome shotgun (WGS) entry which is preliminary data.</text>
</comment>
<feature type="region of interest" description="Disordered" evidence="1">
    <location>
        <begin position="100"/>
        <end position="147"/>
    </location>
</feature>
<evidence type="ECO:0000256" key="1">
    <source>
        <dbReference type="SAM" id="MobiDB-lite"/>
    </source>
</evidence>
<accession>A0AAE4A141</accession>
<reference evidence="2 3" key="1">
    <citation type="submission" date="2023-07" db="EMBL/GenBank/DDBJ databases">
        <title>Sequencing the genomes of 1000 actinobacteria strains.</title>
        <authorList>
            <person name="Klenk H.-P."/>
        </authorList>
    </citation>
    <scope>NUCLEOTIDE SEQUENCE [LARGE SCALE GENOMIC DNA]</scope>
    <source>
        <strain evidence="2 3">DSM 44711</strain>
    </source>
</reference>
<dbReference type="RefSeq" id="WP_310425253.1">
    <property type="nucleotide sequence ID" value="NZ_JAVDYC010000001.1"/>
</dbReference>
<evidence type="ECO:0000313" key="2">
    <source>
        <dbReference type="EMBL" id="MDR7327668.1"/>
    </source>
</evidence>
<proteinExistence type="predicted"/>
<dbReference type="AlphaFoldDB" id="A0AAE4A141"/>